<feature type="compositionally biased region" description="Pro residues" evidence="1">
    <location>
        <begin position="58"/>
        <end position="67"/>
    </location>
</feature>
<feature type="compositionally biased region" description="Basic and acidic residues" evidence="1">
    <location>
        <begin position="38"/>
        <end position="57"/>
    </location>
</feature>
<comment type="caution">
    <text evidence="2">The sequence shown here is derived from an EMBL/GenBank/DDBJ whole genome shotgun (WGS) entry which is preliminary data.</text>
</comment>
<gene>
    <name evidence="2" type="ORF">GCM10007857_69260</name>
</gene>
<feature type="region of interest" description="Disordered" evidence="1">
    <location>
        <begin position="1"/>
        <end position="91"/>
    </location>
</feature>
<dbReference type="RefSeq" id="WP_284272943.1">
    <property type="nucleotide sequence ID" value="NZ_BSOW01000031.1"/>
</dbReference>
<dbReference type="Proteomes" id="UP001156905">
    <property type="component" value="Unassembled WGS sequence"/>
</dbReference>
<accession>A0ABQ6BDI3</accession>
<evidence type="ECO:0008006" key="4">
    <source>
        <dbReference type="Google" id="ProtNLM"/>
    </source>
</evidence>
<evidence type="ECO:0000256" key="1">
    <source>
        <dbReference type="SAM" id="MobiDB-lite"/>
    </source>
</evidence>
<name>A0ABQ6BDI3_9BRAD</name>
<protein>
    <recommendedName>
        <fullName evidence="4">Chitin-binding protein</fullName>
    </recommendedName>
</protein>
<keyword evidence="3" id="KW-1185">Reference proteome</keyword>
<organism evidence="2 3">
    <name type="scientific">Bradyrhizobium iriomotense</name>
    <dbReference type="NCBI Taxonomy" id="441950"/>
    <lineage>
        <taxon>Bacteria</taxon>
        <taxon>Pseudomonadati</taxon>
        <taxon>Pseudomonadota</taxon>
        <taxon>Alphaproteobacteria</taxon>
        <taxon>Hyphomicrobiales</taxon>
        <taxon>Nitrobacteraceae</taxon>
        <taxon>Bradyrhizobium</taxon>
    </lineage>
</organism>
<dbReference type="EMBL" id="BSOW01000031">
    <property type="protein sequence ID" value="GLR90212.1"/>
    <property type="molecule type" value="Genomic_DNA"/>
</dbReference>
<feature type="compositionally biased region" description="Pro residues" evidence="1">
    <location>
        <begin position="1"/>
        <end position="37"/>
    </location>
</feature>
<evidence type="ECO:0000313" key="2">
    <source>
        <dbReference type="EMBL" id="GLR90212.1"/>
    </source>
</evidence>
<proteinExistence type="predicted"/>
<sequence>MPIEPPEIPPATPGTPSEPPPEMPPGNPQPDIAPPVREPGESPRPDELPGRRPDEIPPRGPDGPRTPNPATDANLSHRHIRGDCKMGLNAQ</sequence>
<evidence type="ECO:0000313" key="3">
    <source>
        <dbReference type="Proteomes" id="UP001156905"/>
    </source>
</evidence>
<reference evidence="3" key="1">
    <citation type="journal article" date="2019" name="Int. J. Syst. Evol. Microbiol.">
        <title>The Global Catalogue of Microorganisms (GCM) 10K type strain sequencing project: providing services to taxonomists for standard genome sequencing and annotation.</title>
        <authorList>
            <consortium name="The Broad Institute Genomics Platform"/>
            <consortium name="The Broad Institute Genome Sequencing Center for Infectious Disease"/>
            <person name="Wu L."/>
            <person name="Ma J."/>
        </authorList>
    </citation>
    <scope>NUCLEOTIDE SEQUENCE [LARGE SCALE GENOMIC DNA]</scope>
    <source>
        <strain evidence="3">NBRC 102520</strain>
    </source>
</reference>